<dbReference type="InterPro" id="IPR011006">
    <property type="entry name" value="CheY-like_superfamily"/>
</dbReference>
<keyword evidence="9" id="KW-0805">Transcription regulation</keyword>
<dbReference type="STRING" id="1003.SAMN04488541_102929"/>
<evidence type="ECO:0000259" key="14">
    <source>
        <dbReference type="PROSITE" id="PS50110"/>
    </source>
</evidence>
<evidence type="ECO:0000256" key="1">
    <source>
        <dbReference type="ARBA" id="ARBA00000085"/>
    </source>
</evidence>
<dbReference type="FunFam" id="2.60.40.10:FF:000791">
    <property type="entry name" value="Two-component system sensor histidine kinase/response regulator"/>
    <property type="match status" value="1"/>
</dbReference>
<dbReference type="Gene3D" id="1.10.10.60">
    <property type="entry name" value="Homeodomain-like"/>
    <property type="match status" value="1"/>
</dbReference>
<dbReference type="SUPFAM" id="SSF47384">
    <property type="entry name" value="Homodimeric domain of signal transducing histidine kinase"/>
    <property type="match status" value="1"/>
</dbReference>
<dbReference type="SMART" id="SM00388">
    <property type="entry name" value="HisKA"/>
    <property type="match status" value="1"/>
</dbReference>
<evidence type="ECO:0000259" key="13">
    <source>
        <dbReference type="PROSITE" id="PS50109"/>
    </source>
</evidence>
<dbReference type="CDD" id="cd00082">
    <property type="entry name" value="HisKA"/>
    <property type="match status" value="1"/>
</dbReference>
<evidence type="ECO:0000256" key="8">
    <source>
        <dbReference type="ARBA" id="ARBA00023012"/>
    </source>
</evidence>
<dbReference type="InterPro" id="IPR001789">
    <property type="entry name" value="Sig_transdc_resp-reg_receiver"/>
</dbReference>
<dbReference type="SUPFAM" id="SSF46689">
    <property type="entry name" value="Homeodomain-like"/>
    <property type="match status" value="1"/>
</dbReference>
<evidence type="ECO:0000313" key="16">
    <source>
        <dbReference type="Proteomes" id="UP000199513"/>
    </source>
</evidence>
<dbReference type="GO" id="GO:0043565">
    <property type="term" value="F:sequence-specific DNA binding"/>
    <property type="evidence" value="ECO:0007669"/>
    <property type="project" value="InterPro"/>
</dbReference>
<keyword evidence="8" id="KW-0902">Two-component regulatory system</keyword>
<accession>A0A1I2I6F3</accession>
<dbReference type="Pfam" id="PF12833">
    <property type="entry name" value="HTH_18"/>
    <property type="match status" value="1"/>
</dbReference>
<dbReference type="InterPro" id="IPR004358">
    <property type="entry name" value="Sig_transdc_His_kin-like_C"/>
</dbReference>
<dbReference type="InterPro" id="IPR011123">
    <property type="entry name" value="Y_Y_Y"/>
</dbReference>
<dbReference type="InterPro" id="IPR015943">
    <property type="entry name" value="WD40/YVTN_repeat-like_dom_sf"/>
</dbReference>
<dbReference type="CDD" id="cd16922">
    <property type="entry name" value="HATPase_EvgS-ArcB-TorS-like"/>
    <property type="match status" value="1"/>
</dbReference>
<evidence type="ECO:0000256" key="2">
    <source>
        <dbReference type="ARBA" id="ARBA00012438"/>
    </source>
</evidence>
<feature type="domain" description="HTH araC/xylS-type" evidence="12">
    <location>
        <begin position="1246"/>
        <end position="1342"/>
    </location>
</feature>
<dbReference type="Gene3D" id="1.10.287.130">
    <property type="match status" value="1"/>
</dbReference>
<gene>
    <name evidence="15" type="ORF">SAMN04488541_102929</name>
</gene>
<keyword evidence="3 11" id="KW-0597">Phosphoprotein</keyword>
<dbReference type="InterPro" id="IPR036097">
    <property type="entry name" value="HisK_dim/P_sf"/>
</dbReference>
<evidence type="ECO:0000256" key="11">
    <source>
        <dbReference type="PROSITE-ProRule" id="PRU00169"/>
    </source>
</evidence>
<dbReference type="InterPro" id="IPR003661">
    <property type="entry name" value="HisK_dim/P_dom"/>
</dbReference>
<feature type="domain" description="Response regulatory" evidence="14">
    <location>
        <begin position="1090"/>
        <end position="1205"/>
    </location>
</feature>
<dbReference type="Pfam" id="PF00072">
    <property type="entry name" value="Response_reg"/>
    <property type="match status" value="1"/>
</dbReference>
<dbReference type="InterPro" id="IPR005467">
    <property type="entry name" value="His_kinase_dom"/>
</dbReference>
<dbReference type="Pfam" id="PF07494">
    <property type="entry name" value="Reg_prop"/>
    <property type="match status" value="1"/>
</dbReference>
<dbReference type="PANTHER" id="PTHR43547">
    <property type="entry name" value="TWO-COMPONENT HISTIDINE KINASE"/>
    <property type="match status" value="1"/>
</dbReference>
<evidence type="ECO:0000313" key="15">
    <source>
        <dbReference type="EMBL" id="SFF37882.1"/>
    </source>
</evidence>
<evidence type="ECO:0000259" key="12">
    <source>
        <dbReference type="PROSITE" id="PS01124"/>
    </source>
</evidence>
<feature type="domain" description="Histidine kinase" evidence="13">
    <location>
        <begin position="814"/>
        <end position="1044"/>
    </location>
</feature>
<sequence length="1342" mass="154937">MVSAIAEDNRGMIWLGTDRGLFKFDGRSFTEAKGGDSTILDLGEYLYITPQDKILGYSTWGRQITVYDIPTKQWARPDWELFQGEGYLLAEKTGQLFGSFNSSVYAFSYQNQKFLADTLVRFAKEFSFRKSYESLLKDKHNKNLLWGVVYHYLQEKYYLFSLDIVSKKHSLYPILGTDKYSVVDNLYQDEKGEIFLPVGINNQLFVKKFDKAKSELTDYFSYQFPANLQRAYLLHKSSHELWLYTGRLNGLYVFHTISPKITQWVASPSQLLPNTLIFKAIFQDSKGNLWIGMNTPTAPLMMIPPQLQQFQFYTLSQKIKDESTYNNFNWWVSALLEIPQSNRLYAGTYANMGLHVLDTTHRVIEVIRGQVLPNGKINNAFEITKIYKDRSGRIWVNARNGMYYLDTLKKQLRPYEKYAEMQKLIQDEVFYALYEDSEGYLWSGSRRHGVFRISPDRQNFIHYPPLPDKYETHFRHIIEHDKKIYIGSTMGMRVFDMKSKTFISKSELTFFDSIEIRGIEKDKKNQLWIGTRLKIKSKKTNPLYVYQPESKQIKSIPMAHLKKDLLVGHIIFDRNDDLWISFDFHLAKYDTKKEQFTFHDNTDFVEEKAFIDDPLCLLSNGKLLLGEEYGYYEWQPKEFLKDTIPPNIVLTKFQINNRDTIFAKELDFIKEITLPYYQNFISLSFSALSYTKPEKNQYAYQLVGYDKDWVQVGNNRTATYTNLPHGEYTFQVKASNHDGFWNEKGKSIKINILPPFWLTWWAYTFYALLVLGLALLARKLIIQRERLKASAELNALKSARLEEVDKLKNQFFSNISHEFRTPLTLIISPIEKLLTNSPPSRGDRGGTDETLKSDFLRIYRNAKRLLELINQLLDVAKLETGTMEVHTSTQNITIFLERLAANFHSLGQDKNVDFAISMPSTQYKAEIDSDKISKIVNNLISNAFKFTPEGGKVTFSAVVEKTEAQKGILHLRVSDTGIGIPKEQIDKIFDRFHQVESSLSRKYEGSGIGLALTKELIELLGGSIMVESEQEKGSTFWVQLPVKELLIGTQTTTMTISQELSVMTATETKNPLSIGERQGEGLTSNKKLPICLIVEDHKDMRVYLQECLQEKFHILLAENGKIGYAIAIKKLPDLIVTDVMMPIINGFELCKFLKENELTNHIPILMLTAKANPESKVEGIERGADAYLVKPFYAKELMATSINLVKQRRVLREKFGKEFKKQPLKVPDKKIALKDDVLSVDEKFMLKVKNIIEANLSNADFNNEQFAEAMNLSPSQLSRKLKATINQPPNDFVRTYRLHRAAEMLTNKTANVSEIAFQVGFENLSYFTKCFKEQFGKVPSEF</sequence>
<protein>
    <recommendedName>
        <fullName evidence="2">histidine kinase</fullName>
        <ecNumber evidence="2">2.7.13.3</ecNumber>
    </recommendedName>
</protein>
<keyword evidence="5" id="KW-0547">Nucleotide-binding</keyword>
<dbReference type="Pfam" id="PF02518">
    <property type="entry name" value="HATPase_c"/>
    <property type="match status" value="1"/>
</dbReference>
<dbReference type="InterPro" id="IPR018060">
    <property type="entry name" value="HTH_AraC"/>
</dbReference>
<dbReference type="SMART" id="SM00342">
    <property type="entry name" value="HTH_ARAC"/>
    <property type="match status" value="1"/>
</dbReference>
<dbReference type="EC" id="2.7.13.3" evidence="2"/>
<evidence type="ECO:0000256" key="7">
    <source>
        <dbReference type="ARBA" id="ARBA00022840"/>
    </source>
</evidence>
<comment type="catalytic activity">
    <reaction evidence="1">
        <text>ATP + protein L-histidine = ADP + protein N-phospho-L-histidine.</text>
        <dbReference type="EC" id="2.7.13.3"/>
    </reaction>
</comment>
<dbReference type="InterPro" id="IPR036890">
    <property type="entry name" value="HATPase_C_sf"/>
</dbReference>
<dbReference type="Gene3D" id="2.130.10.10">
    <property type="entry name" value="YVTN repeat-like/Quinoprotein amine dehydrogenase"/>
    <property type="match status" value="3"/>
</dbReference>
<dbReference type="CDD" id="cd17574">
    <property type="entry name" value="REC_OmpR"/>
    <property type="match status" value="1"/>
</dbReference>
<organism evidence="15 16">
    <name type="scientific">Thermoflexibacter ruber</name>
    <dbReference type="NCBI Taxonomy" id="1003"/>
    <lineage>
        <taxon>Bacteria</taxon>
        <taxon>Pseudomonadati</taxon>
        <taxon>Bacteroidota</taxon>
        <taxon>Cytophagia</taxon>
        <taxon>Cytophagales</taxon>
        <taxon>Thermoflexibacteraceae</taxon>
        <taxon>Thermoflexibacter</taxon>
    </lineage>
</organism>
<dbReference type="InterPro" id="IPR013783">
    <property type="entry name" value="Ig-like_fold"/>
</dbReference>
<dbReference type="PANTHER" id="PTHR43547:SF2">
    <property type="entry name" value="HYBRID SIGNAL TRANSDUCTION HISTIDINE KINASE C"/>
    <property type="match status" value="1"/>
</dbReference>
<dbReference type="FunFam" id="3.30.565.10:FF:000037">
    <property type="entry name" value="Hybrid sensor histidine kinase/response regulator"/>
    <property type="match status" value="1"/>
</dbReference>
<dbReference type="PRINTS" id="PR00344">
    <property type="entry name" value="BCTRLSENSOR"/>
</dbReference>
<dbReference type="PROSITE" id="PS01124">
    <property type="entry name" value="HTH_ARAC_FAMILY_2"/>
    <property type="match status" value="1"/>
</dbReference>
<dbReference type="InterPro" id="IPR003594">
    <property type="entry name" value="HATPase_dom"/>
</dbReference>
<evidence type="ECO:0000256" key="6">
    <source>
        <dbReference type="ARBA" id="ARBA00022777"/>
    </source>
</evidence>
<dbReference type="SUPFAM" id="SSF63829">
    <property type="entry name" value="Calcium-dependent phosphotriesterase"/>
    <property type="match status" value="1"/>
</dbReference>
<dbReference type="GO" id="GO:0000155">
    <property type="term" value="F:phosphorelay sensor kinase activity"/>
    <property type="evidence" value="ECO:0007669"/>
    <property type="project" value="InterPro"/>
</dbReference>
<dbReference type="GO" id="GO:0005524">
    <property type="term" value="F:ATP binding"/>
    <property type="evidence" value="ECO:0007669"/>
    <property type="project" value="UniProtKB-KW"/>
</dbReference>
<dbReference type="Pfam" id="PF07495">
    <property type="entry name" value="Y_Y_Y"/>
    <property type="match status" value="1"/>
</dbReference>
<dbReference type="PROSITE" id="PS50109">
    <property type="entry name" value="HIS_KIN"/>
    <property type="match status" value="1"/>
</dbReference>
<evidence type="ECO:0000256" key="10">
    <source>
        <dbReference type="ARBA" id="ARBA00023163"/>
    </source>
</evidence>
<keyword evidence="16" id="KW-1185">Reference proteome</keyword>
<dbReference type="InterPro" id="IPR009057">
    <property type="entry name" value="Homeodomain-like_sf"/>
</dbReference>
<feature type="modified residue" description="4-aspartylphosphate" evidence="11">
    <location>
        <position position="1138"/>
    </location>
</feature>
<dbReference type="PROSITE" id="PS50110">
    <property type="entry name" value="RESPONSE_REGULATORY"/>
    <property type="match status" value="1"/>
</dbReference>
<keyword evidence="10" id="KW-0804">Transcription</keyword>
<dbReference type="InterPro" id="IPR011110">
    <property type="entry name" value="Reg_prop"/>
</dbReference>
<dbReference type="CDD" id="cd00146">
    <property type="entry name" value="PKD"/>
    <property type="match status" value="1"/>
</dbReference>
<keyword evidence="7" id="KW-0067">ATP-binding</keyword>
<dbReference type="Pfam" id="PF00512">
    <property type="entry name" value="HisKA"/>
    <property type="match status" value="1"/>
</dbReference>
<dbReference type="Proteomes" id="UP000199513">
    <property type="component" value="Unassembled WGS sequence"/>
</dbReference>
<evidence type="ECO:0000256" key="4">
    <source>
        <dbReference type="ARBA" id="ARBA00022679"/>
    </source>
</evidence>
<dbReference type="SUPFAM" id="SSF52172">
    <property type="entry name" value="CheY-like"/>
    <property type="match status" value="1"/>
</dbReference>
<keyword evidence="4" id="KW-0808">Transferase</keyword>
<evidence type="ECO:0000256" key="9">
    <source>
        <dbReference type="ARBA" id="ARBA00023015"/>
    </source>
</evidence>
<keyword evidence="6" id="KW-0418">Kinase</keyword>
<evidence type="ECO:0000256" key="5">
    <source>
        <dbReference type="ARBA" id="ARBA00022741"/>
    </source>
</evidence>
<dbReference type="Gene3D" id="3.30.565.10">
    <property type="entry name" value="Histidine kinase-like ATPase, C-terminal domain"/>
    <property type="match status" value="1"/>
</dbReference>
<dbReference type="SUPFAM" id="SSF55874">
    <property type="entry name" value="ATPase domain of HSP90 chaperone/DNA topoisomerase II/histidine kinase"/>
    <property type="match status" value="1"/>
</dbReference>
<dbReference type="SMART" id="SM00387">
    <property type="entry name" value="HATPase_c"/>
    <property type="match status" value="1"/>
</dbReference>
<dbReference type="Gene3D" id="2.60.40.10">
    <property type="entry name" value="Immunoglobulins"/>
    <property type="match status" value="1"/>
</dbReference>
<reference evidence="15 16" key="1">
    <citation type="submission" date="2016-10" db="EMBL/GenBank/DDBJ databases">
        <authorList>
            <person name="de Groot N.N."/>
        </authorList>
    </citation>
    <scope>NUCLEOTIDE SEQUENCE [LARGE SCALE GENOMIC DNA]</scope>
    <source>
        <strain>GEY</strain>
        <strain evidence="16">DSM 9560</strain>
    </source>
</reference>
<evidence type="ECO:0000256" key="3">
    <source>
        <dbReference type="ARBA" id="ARBA00022553"/>
    </source>
</evidence>
<dbReference type="SMART" id="SM00448">
    <property type="entry name" value="REC"/>
    <property type="match status" value="1"/>
</dbReference>
<dbReference type="GO" id="GO:0003700">
    <property type="term" value="F:DNA-binding transcription factor activity"/>
    <property type="evidence" value="ECO:0007669"/>
    <property type="project" value="InterPro"/>
</dbReference>
<dbReference type="EMBL" id="FONY01000029">
    <property type="protein sequence ID" value="SFF37882.1"/>
    <property type="molecule type" value="Genomic_DNA"/>
</dbReference>
<dbReference type="Gene3D" id="3.40.50.2300">
    <property type="match status" value="1"/>
</dbReference>
<proteinExistence type="predicted"/>
<name>A0A1I2I6F3_9BACT</name>